<gene>
    <name evidence="1" type="ORF">Q604_UNBC18230G0001</name>
</gene>
<organism evidence="1">
    <name type="scientific">human gut metagenome</name>
    <dbReference type="NCBI Taxonomy" id="408170"/>
    <lineage>
        <taxon>unclassified sequences</taxon>
        <taxon>metagenomes</taxon>
        <taxon>organismal metagenomes</taxon>
    </lineage>
</organism>
<dbReference type="AlphaFoldDB" id="W1WXC5"/>
<name>W1WXC5_9ZZZZ</name>
<dbReference type="EMBL" id="AZMM01018230">
    <property type="protein sequence ID" value="ETJ22576.1"/>
    <property type="molecule type" value="Genomic_DNA"/>
</dbReference>
<evidence type="ECO:0000313" key="1">
    <source>
        <dbReference type="EMBL" id="ETJ22576.1"/>
    </source>
</evidence>
<sequence length="29" mass="3346">YYPDPSVPDDESILNNVERANVHLIKSME</sequence>
<reference evidence="1" key="1">
    <citation type="submission" date="2013-12" db="EMBL/GenBank/DDBJ databases">
        <title>A Varibaculum cambriense genome reconstructed from a premature infant gut community with otherwise low bacterial novelty that shifts toward anaerobic metabolism during the third week of life.</title>
        <authorList>
            <person name="Brown C.T."/>
            <person name="Sharon I."/>
            <person name="Thomas B.C."/>
            <person name="Castelle C.J."/>
            <person name="Morowitz M.J."/>
            <person name="Banfield J.F."/>
        </authorList>
    </citation>
    <scope>NUCLEOTIDE SEQUENCE</scope>
</reference>
<feature type="non-terminal residue" evidence="1">
    <location>
        <position position="1"/>
    </location>
</feature>
<proteinExistence type="predicted"/>
<protein>
    <submittedName>
        <fullName evidence="1">Uncharacterized protein</fullName>
    </submittedName>
</protein>
<accession>W1WXC5</accession>
<comment type="caution">
    <text evidence="1">The sequence shown here is derived from an EMBL/GenBank/DDBJ whole genome shotgun (WGS) entry which is preliminary data.</text>
</comment>